<keyword evidence="2" id="KW-0812">Transmembrane</keyword>
<feature type="transmembrane region" description="Helical" evidence="2">
    <location>
        <begin position="167"/>
        <end position="189"/>
    </location>
</feature>
<dbReference type="RefSeq" id="WP_382414494.1">
    <property type="nucleotide sequence ID" value="NZ_AP031500.1"/>
</dbReference>
<accession>A0ABV7HNB3</accession>
<feature type="transmembrane region" description="Helical" evidence="2">
    <location>
        <begin position="296"/>
        <end position="315"/>
    </location>
</feature>
<evidence type="ECO:0000313" key="4">
    <source>
        <dbReference type="Proteomes" id="UP001595548"/>
    </source>
</evidence>
<keyword evidence="2" id="KW-0472">Membrane</keyword>
<protein>
    <submittedName>
        <fullName evidence="3">Peptidase M50</fullName>
    </submittedName>
</protein>
<sequence>MSIASDPTPTNTAIDPLWQQLNQLRPMLARHADCKPRYYREELFYVLHDKNNARFHKLSPTAYELIAAMNGRRTLAELLLIARTQLRQQASHELPEQQDVVELLQYLYVADLLICDIPPNTQSLFVRQGDKRKQRWRRMWTNPLSWRIVLGNPNRVLDRWQGVARALTAWSIAALWLIVVATALLQAVLHWPELRAVSMDALFSPANLLLLWFTYPALKVLHELGHALYTKAFGGDVYECGIVFILGVPLPYVDATAATGFDAKRQRLMVSAAGMAVELLLAAAALLLWLAVENSLAKSLLFNVALLGSVSTLLFNGNPLLKFDGYHLLCDLIETPNLAARAKSQWRYFVERYGYGVDATRGEARTGLGALGLIAFALASYAYRVFILAVIFFVLAQVSLLLAIILLGWMLTFQLFWPLLKYLYYLTHGGALRSHRTRALGVISAAVMLLMLLLLVLPLPLNTQVEGVVWLPQDSQIRAGAEGTVAVLEVVDGQRVDTGTAILQLSNPALVNRYRLKQAELNEYQLRYEQFFTSDRPRANLLREDLAVLADEVADLKQQVDHLTLTSPASGRIYFAAMGLLQGHYLHQGDLAAYVLSPGSVRVRTALTQDEIGLVRQSTRGVTVRLAGAIANEYRAEIVQQVPGGTYHLPSPVLGTQGGGRLATKPTEGDAQQSIQQVFLVDVSLPAEELTPYYGQRAYLRFEHPPEPVARRWYRALRQLFIRQLNR</sequence>
<keyword evidence="4" id="KW-1185">Reference proteome</keyword>
<feature type="transmembrane region" description="Helical" evidence="2">
    <location>
        <begin position="440"/>
        <end position="461"/>
    </location>
</feature>
<dbReference type="PANTHER" id="PTHR13325:SF3">
    <property type="entry name" value="MEMBRANE-BOUND TRANSCRIPTION FACTOR SITE-2 PROTEASE"/>
    <property type="match status" value="1"/>
</dbReference>
<evidence type="ECO:0000256" key="2">
    <source>
        <dbReference type="SAM" id="Phobius"/>
    </source>
</evidence>
<organism evidence="3 4">
    <name type="scientific">Gilvimarinus japonicus</name>
    <dbReference type="NCBI Taxonomy" id="1796469"/>
    <lineage>
        <taxon>Bacteria</taxon>
        <taxon>Pseudomonadati</taxon>
        <taxon>Pseudomonadota</taxon>
        <taxon>Gammaproteobacteria</taxon>
        <taxon>Cellvibrionales</taxon>
        <taxon>Cellvibrionaceae</taxon>
        <taxon>Gilvimarinus</taxon>
    </lineage>
</organism>
<evidence type="ECO:0000313" key="3">
    <source>
        <dbReference type="EMBL" id="MFC3154306.1"/>
    </source>
</evidence>
<evidence type="ECO:0000256" key="1">
    <source>
        <dbReference type="SAM" id="Coils"/>
    </source>
</evidence>
<comment type="caution">
    <text evidence="3">The sequence shown here is derived from an EMBL/GenBank/DDBJ whole genome shotgun (WGS) entry which is preliminary data.</text>
</comment>
<keyword evidence="1" id="KW-0175">Coiled coil</keyword>
<feature type="transmembrane region" description="Helical" evidence="2">
    <location>
        <begin position="268"/>
        <end position="290"/>
    </location>
</feature>
<feature type="transmembrane region" description="Helical" evidence="2">
    <location>
        <begin position="370"/>
        <end position="394"/>
    </location>
</feature>
<feature type="transmembrane region" description="Helical" evidence="2">
    <location>
        <begin position="201"/>
        <end position="221"/>
    </location>
</feature>
<dbReference type="SUPFAM" id="SSF111369">
    <property type="entry name" value="HlyD-like secretion proteins"/>
    <property type="match status" value="1"/>
</dbReference>
<dbReference type="EMBL" id="JBHRTL010000004">
    <property type="protein sequence ID" value="MFC3154306.1"/>
    <property type="molecule type" value="Genomic_DNA"/>
</dbReference>
<proteinExistence type="predicted"/>
<gene>
    <name evidence="3" type="ORF">ACFOEB_03755</name>
</gene>
<dbReference type="Proteomes" id="UP001595548">
    <property type="component" value="Unassembled WGS sequence"/>
</dbReference>
<keyword evidence="2" id="KW-1133">Transmembrane helix</keyword>
<dbReference type="InterPro" id="IPR001193">
    <property type="entry name" value="MBTPS2"/>
</dbReference>
<name>A0ABV7HNB3_9GAMM</name>
<dbReference type="PANTHER" id="PTHR13325">
    <property type="entry name" value="PROTEASE M50 MEMBRANE-BOUND TRANSCRIPTION FACTOR SITE 2 PROTEASE"/>
    <property type="match status" value="1"/>
</dbReference>
<reference evidence="4" key="1">
    <citation type="journal article" date="2019" name="Int. J. Syst. Evol. Microbiol.">
        <title>The Global Catalogue of Microorganisms (GCM) 10K type strain sequencing project: providing services to taxonomists for standard genome sequencing and annotation.</title>
        <authorList>
            <consortium name="The Broad Institute Genomics Platform"/>
            <consortium name="The Broad Institute Genome Sequencing Center for Infectious Disease"/>
            <person name="Wu L."/>
            <person name="Ma J."/>
        </authorList>
    </citation>
    <scope>NUCLEOTIDE SEQUENCE [LARGE SCALE GENOMIC DNA]</scope>
    <source>
        <strain evidence="4">KCTC 52141</strain>
    </source>
</reference>
<feature type="coiled-coil region" evidence="1">
    <location>
        <begin position="539"/>
        <end position="566"/>
    </location>
</feature>